<keyword evidence="2" id="KW-0560">Oxidoreductase</keyword>
<accession>A0A1H3P9I8</accession>
<name>A0A1H3P9I8_9PSEU</name>
<comment type="similarity">
    <text evidence="1">Belongs to the short-chain dehydrogenases/reductases (SDR) family.</text>
</comment>
<organism evidence="3 4">
    <name type="scientific">Saccharopolyspora shandongensis</name>
    <dbReference type="NCBI Taxonomy" id="418495"/>
    <lineage>
        <taxon>Bacteria</taxon>
        <taxon>Bacillati</taxon>
        <taxon>Actinomycetota</taxon>
        <taxon>Actinomycetes</taxon>
        <taxon>Pseudonocardiales</taxon>
        <taxon>Pseudonocardiaceae</taxon>
        <taxon>Saccharopolyspora</taxon>
    </lineage>
</organism>
<sequence>MDLSNKVVIVTGGARGLGEAFARGIVAAGGEVMIGDILEAEAAAVAADLGDAARSMHLDVTDPESWQAIVAATEEAFGSVTGLVNNAGAVASGVRLVDEPLDTFQSIIQTNLVGVHIGIQTVVPAMRRAHGGSIVNISSAAGLVGMELTGAYGAAKWGVRGMTKLSAVELAPERIRVNSVHPGMVLTPMTAPTGISIDEGGFPSAPAGRVGRPDELVGAITYLLGDSASYTTGAELAVDGGWTAGPPMPGH</sequence>
<dbReference type="PANTHER" id="PTHR42760:SF133">
    <property type="entry name" value="3-OXOACYL-[ACYL-CARRIER-PROTEIN] REDUCTASE"/>
    <property type="match status" value="1"/>
</dbReference>
<dbReference type="STRING" id="418495.SAMN05216215_104119"/>
<gene>
    <name evidence="3" type="ORF">SAMN05216215_104119</name>
</gene>
<evidence type="ECO:0000256" key="1">
    <source>
        <dbReference type="ARBA" id="ARBA00006484"/>
    </source>
</evidence>
<proteinExistence type="inferred from homology"/>
<dbReference type="InterPro" id="IPR002347">
    <property type="entry name" value="SDR_fam"/>
</dbReference>
<evidence type="ECO:0000313" key="4">
    <source>
        <dbReference type="Proteomes" id="UP000199529"/>
    </source>
</evidence>
<protein>
    <submittedName>
        <fullName evidence="3">3alpha(Or 20beta)-hydroxysteroid dehydrogenase</fullName>
    </submittedName>
</protein>
<dbReference type="Gene3D" id="3.40.50.720">
    <property type="entry name" value="NAD(P)-binding Rossmann-like Domain"/>
    <property type="match status" value="1"/>
</dbReference>
<evidence type="ECO:0000256" key="2">
    <source>
        <dbReference type="ARBA" id="ARBA00023002"/>
    </source>
</evidence>
<dbReference type="EMBL" id="FNOK01000041">
    <property type="protein sequence ID" value="SDY97603.1"/>
    <property type="molecule type" value="Genomic_DNA"/>
</dbReference>
<dbReference type="PRINTS" id="PR00081">
    <property type="entry name" value="GDHRDH"/>
</dbReference>
<dbReference type="FunFam" id="3.40.50.720:FF:000084">
    <property type="entry name" value="Short-chain dehydrogenase reductase"/>
    <property type="match status" value="1"/>
</dbReference>
<evidence type="ECO:0000313" key="3">
    <source>
        <dbReference type="EMBL" id="SDY97603.1"/>
    </source>
</evidence>
<dbReference type="Proteomes" id="UP000199529">
    <property type="component" value="Unassembled WGS sequence"/>
</dbReference>
<dbReference type="PRINTS" id="PR00080">
    <property type="entry name" value="SDRFAMILY"/>
</dbReference>
<dbReference type="SUPFAM" id="SSF51735">
    <property type="entry name" value="NAD(P)-binding Rossmann-fold domains"/>
    <property type="match status" value="1"/>
</dbReference>
<dbReference type="InterPro" id="IPR036291">
    <property type="entry name" value="NAD(P)-bd_dom_sf"/>
</dbReference>
<dbReference type="AlphaFoldDB" id="A0A1H3P9I8"/>
<keyword evidence="4" id="KW-1185">Reference proteome</keyword>
<dbReference type="OrthoDB" id="7064009at2"/>
<dbReference type="RefSeq" id="WP_093273107.1">
    <property type="nucleotide sequence ID" value="NZ_FNOK01000041.1"/>
</dbReference>
<dbReference type="Pfam" id="PF13561">
    <property type="entry name" value="adh_short_C2"/>
    <property type="match status" value="1"/>
</dbReference>
<dbReference type="GO" id="GO:0016616">
    <property type="term" value="F:oxidoreductase activity, acting on the CH-OH group of donors, NAD or NADP as acceptor"/>
    <property type="evidence" value="ECO:0007669"/>
    <property type="project" value="TreeGrafter"/>
</dbReference>
<dbReference type="PANTHER" id="PTHR42760">
    <property type="entry name" value="SHORT-CHAIN DEHYDROGENASES/REDUCTASES FAMILY MEMBER"/>
    <property type="match status" value="1"/>
</dbReference>
<reference evidence="4" key="1">
    <citation type="submission" date="2016-10" db="EMBL/GenBank/DDBJ databases">
        <authorList>
            <person name="Varghese N."/>
            <person name="Submissions S."/>
        </authorList>
    </citation>
    <scope>NUCLEOTIDE SEQUENCE [LARGE SCALE GENOMIC DNA]</scope>
    <source>
        <strain evidence="4">CGMCC 4.3530</strain>
    </source>
</reference>